<name>A0A395MK01_9HYPO</name>
<feature type="compositionally biased region" description="Polar residues" evidence="1">
    <location>
        <begin position="382"/>
        <end position="399"/>
    </location>
</feature>
<keyword evidence="4" id="KW-1185">Reference proteome</keyword>
<keyword evidence="2" id="KW-0732">Signal</keyword>
<dbReference type="AlphaFoldDB" id="A0A395MK01"/>
<protein>
    <submittedName>
        <fullName evidence="3">Ca2+-modulated nonselective cation channel polycystin</fullName>
    </submittedName>
</protein>
<evidence type="ECO:0000256" key="1">
    <source>
        <dbReference type="SAM" id="MobiDB-lite"/>
    </source>
</evidence>
<reference evidence="3 4" key="1">
    <citation type="journal article" date="2018" name="PLoS Pathog.">
        <title>Evolution of structural diversity of trichothecenes, a family of toxins produced by plant pathogenic and entomopathogenic fungi.</title>
        <authorList>
            <person name="Proctor R.H."/>
            <person name="McCormick S.P."/>
            <person name="Kim H.S."/>
            <person name="Cardoza R.E."/>
            <person name="Stanley A.M."/>
            <person name="Lindo L."/>
            <person name="Kelly A."/>
            <person name="Brown D.W."/>
            <person name="Lee T."/>
            <person name="Vaughan M.M."/>
            <person name="Alexander N.J."/>
            <person name="Busman M."/>
            <person name="Gutierrez S."/>
        </authorList>
    </citation>
    <scope>NUCLEOTIDE SEQUENCE [LARGE SCALE GENOMIC DNA]</scope>
    <source>
        <strain evidence="3 4">NRRL 13405</strain>
    </source>
</reference>
<dbReference type="Proteomes" id="UP000265631">
    <property type="component" value="Unassembled WGS sequence"/>
</dbReference>
<evidence type="ECO:0000313" key="3">
    <source>
        <dbReference type="EMBL" id="RFN47653.1"/>
    </source>
</evidence>
<gene>
    <name evidence="3" type="ORF">FIE12Z_8110</name>
</gene>
<dbReference type="EMBL" id="PXXK01000241">
    <property type="protein sequence ID" value="RFN47653.1"/>
    <property type="molecule type" value="Genomic_DNA"/>
</dbReference>
<proteinExistence type="predicted"/>
<evidence type="ECO:0000256" key="2">
    <source>
        <dbReference type="SAM" id="SignalP"/>
    </source>
</evidence>
<evidence type="ECO:0000313" key="4">
    <source>
        <dbReference type="Proteomes" id="UP000265631"/>
    </source>
</evidence>
<accession>A0A395MK01</accession>
<dbReference type="STRING" id="2594813.A0A395MK01"/>
<feature type="compositionally biased region" description="Basic and acidic residues" evidence="1">
    <location>
        <begin position="540"/>
        <end position="554"/>
    </location>
</feature>
<feature type="chain" id="PRO_5017235248" evidence="2">
    <location>
        <begin position="21"/>
        <end position="590"/>
    </location>
</feature>
<feature type="region of interest" description="Disordered" evidence="1">
    <location>
        <begin position="357"/>
        <end position="401"/>
    </location>
</feature>
<feature type="region of interest" description="Disordered" evidence="1">
    <location>
        <begin position="509"/>
        <end position="565"/>
    </location>
</feature>
<feature type="signal peptide" evidence="2">
    <location>
        <begin position="1"/>
        <end position="20"/>
    </location>
</feature>
<sequence length="590" mass="61913">MRAHFIPGAALAFLGQLAAAEDSNFGTHVPCSDCPPGVGPAPVPITVQFQELEHCSMTTTHESTGYACDEAKGTFVSTSIPAACTDGTYTTTLVTEIDQIITVEYSRTTDSRSWRVEDGYPAPTPAIVVDVVEYIYTVPFSQLGKHGVPDYEGSGLCSADVCGINDLREEFQHVTIKECHNGNCVVYGAVRNCEPKYSTTTKVFNGDSRVYTKGISGYHTQLQRPDVTPLPCLPSAPVGCEVIEAAYVTVVHEEFVTLSAVYTVPAAGGSYGGGYYGGGYGGGFINGPGDHQAPCPTCQPRPIGTCETCVPPPGWTVIVTVINNPTEGPSTVTLTVPTTVTEPTTVVVPTTVVANPAGADVPTDIPISTDDSGNPLFPPTVTDGSDATDPPTSEPTSGALSCPASDRSVFLTGARSTFQIQCSSGLSGVEINAKRDEIAARNALLSRDIGNSGSFEGCIELCDNTEDCVAAAYYPDSGRCKGFSSVDGSTAEENVWAANLIAKGPGFRTTSAEATSADVTSSQPTAQPSSDPDPDTEDASVERRSELVPKRFVSDENLNASGVQRRAGRISNANLDKAAKKSKRTINIQL</sequence>
<feature type="compositionally biased region" description="Polar residues" evidence="1">
    <location>
        <begin position="509"/>
        <end position="530"/>
    </location>
</feature>
<comment type="caution">
    <text evidence="3">The sequence shown here is derived from an EMBL/GenBank/DDBJ whole genome shotgun (WGS) entry which is preliminary data.</text>
</comment>
<organism evidence="3 4">
    <name type="scientific">Fusarium flagelliforme</name>
    <dbReference type="NCBI Taxonomy" id="2675880"/>
    <lineage>
        <taxon>Eukaryota</taxon>
        <taxon>Fungi</taxon>
        <taxon>Dikarya</taxon>
        <taxon>Ascomycota</taxon>
        <taxon>Pezizomycotina</taxon>
        <taxon>Sordariomycetes</taxon>
        <taxon>Hypocreomycetidae</taxon>
        <taxon>Hypocreales</taxon>
        <taxon>Nectriaceae</taxon>
        <taxon>Fusarium</taxon>
        <taxon>Fusarium incarnatum-equiseti species complex</taxon>
    </lineage>
</organism>